<dbReference type="OrthoDB" id="8478691at2"/>
<dbReference type="Proteomes" id="UP000321362">
    <property type="component" value="Chromosome"/>
</dbReference>
<protein>
    <recommendedName>
        <fullName evidence="3">FRG domain-containing protein</fullName>
    </recommendedName>
</protein>
<accession>A0A5B8W9P4</accession>
<proteinExistence type="predicted"/>
<name>A0A5B8W9P4_9SPHI</name>
<evidence type="ECO:0008006" key="3">
    <source>
        <dbReference type="Google" id="ProtNLM"/>
    </source>
</evidence>
<dbReference type="AlphaFoldDB" id="A0A5B8W9P4"/>
<dbReference type="KEGG" id="mgk:FSB76_24635"/>
<reference evidence="1 2" key="1">
    <citation type="journal article" date="2013" name="J. Microbiol.">
        <title>Mucilaginibacter ginsenosidivorax sp. nov., with ginsenoside converting activity isolated from sediment.</title>
        <authorList>
            <person name="Kim J.K."/>
            <person name="Choi T.E."/>
            <person name="Liu Q.M."/>
            <person name="Park H.Y."/>
            <person name="Yi T.H."/>
            <person name="Yoon M.H."/>
            <person name="Kim S.C."/>
            <person name="Im W.T."/>
        </authorList>
    </citation>
    <scope>NUCLEOTIDE SEQUENCE [LARGE SCALE GENOMIC DNA]</scope>
    <source>
        <strain evidence="1 2">KHI28</strain>
    </source>
</reference>
<sequence>MTFLTRNSPDTFETRYRKQQNLLCFELRQKGVKEITIEQLCRSGYYMVEWEPNKIFDSFYGASLALRGQFNTDILLRSKDYGIEASIALRPQEYYISKIEQISEILSADERSKYYLDNGYFSYRGQRNEYTVKREFSNPTLSNENGDERLIIPGCWRKYKSNFNKRKIDADLEDVFSTGDADDIIYHGINDYQQIPSNYFKRNGYFSANELIDSTDPAEQAYYERWWQLKANAEYNSELAIVSQHYGFDTTGLDLTFDYKTACFFATQRFEMQTNGKAQYRPVGDGQHEGVIYCFYFRIPTITSTKDIIKNLTSLQHLHPLRPVRQQCALPFFLFDNFNEATCYLYAVFHLNKDFDSQGLPTKEYLFPGRGDDQFYDAVLKAKGNNRALNGFVEYDF</sequence>
<evidence type="ECO:0000313" key="1">
    <source>
        <dbReference type="EMBL" id="QEC78978.1"/>
    </source>
</evidence>
<dbReference type="RefSeq" id="WP_147058122.1">
    <property type="nucleotide sequence ID" value="NZ_CP042437.1"/>
</dbReference>
<keyword evidence="2" id="KW-1185">Reference proteome</keyword>
<gene>
    <name evidence="1" type="ORF">FSB76_24635</name>
</gene>
<organism evidence="1 2">
    <name type="scientific">Mucilaginibacter ginsenosidivorax</name>
    <dbReference type="NCBI Taxonomy" id="862126"/>
    <lineage>
        <taxon>Bacteria</taxon>
        <taxon>Pseudomonadati</taxon>
        <taxon>Bacteroidota</taxon>
        <taxon>Sphingobacteriia</taxon>
        <taxon>Sphingobacteriales</taxon>
        <taxon>Sphingobacteriaceae</taxon>
        <taxon>Mucilaginibacter</taxon>
    </lineage>
</organism>
<evidence type="ECO:0000313" key="2">
    <source>
        <dbReference type="Proteomes" id="UP000321362"/>
    </source>
</evidence>
<dbReference type="EMBL" id="CP042437">
    <property type="protein sequence ID" value="QEC78978.1"/>
    <property type="molecule type" value="Genomic_DNA"/>
</dbReference>